<evidence type="ECO:0000256" key="6">
    <source>
        <dbReference type="PIRSR" id="PIRSR000699-2"/>
    </source>
</evidence>
<comment type="caution">
    <text evidence="8">The sequence shown here is derived from an EMBL/GenBank/DDBJ whole genome shotgun (WGS) entry which is preliminary data.</text>
</comment>
<dbReference type="PROSITE" id="PS51095">
    <property type="entry name" value="PTS_EIIA_TYPE_3"/>
    <property type="match status" value="1"/>
</dbReference>
<evidence type="ECO:0000256" key="1">
    <source>
        <dbReference type="ARBA" id="ARBA00022448"/>
    </source>
</evidence>
<feature type="modified residue" description="Phosphohistidine; by HPr" evidence="7">
    <location>
        <position position="75"/>
    </location>
</feature>
<evidence type="ECO:0000256" key="7">
    <source>
        <dbReference type="PROSITE-ProRule" id="PRU00418"/>
    </source>
</evidence>
<organism evidence="8 9">
    <name type="scientific">Helcococcus ovis</name>
    <dbReference type="NCBI Taxonomy" id="72026"/>
    <lineage>
        <taxon>Bacteria</taxon>
        <taxon>Bacillati</taxon>
        <taxon>Bacillota</taxon>
        <taxon>Tissierellia</taxon>
        <taxon>Tissierellales</taxon>
        <taxon>Peptoniphilaceae</taxon>
        <taxon>Helcococcus</taxon>
    </lineage>
</organism>
<dbReference type="PIRSF" id="PIRSF000699">
    <property type="entry name" value="PTS_IILac_III"/>
    <property type="match status" value="1"/>
</dbReference>
<evidence type="ECO:0000256" key="2">
    <source>
        <dbReference type="ARBA" id="ARBA00022597"/>
    </source>
</evidence>
<evidence type="ECO:0000256" key="5">
    <source>
        <dbReference type="PIRSR" id="PIRSR000699-1"/>
    </source>
</evidence>
<dbReference type="GO" id="GO:0016740">
    <property type="term" value="F:transferase activity"/>
    <property type="evidence" value="ECO:0007669"/>
    <property type="project" value="UniProtKB-KW"/>
</dbReference>
<accession>A0A4R9BZT9</accession>
<evidence type="ECO:0000256" key="3">
    <source>
        <dbReference type="ARBA" id="ARBA00022679"/>
    </source>
</evidence>
<dbReference type="GO" id="GO:0009401">
    <property type="term" value="P:phosphoenolpyruvate-dependent sugar phosphotransferase system"/>
    <property type="evidence" value="ECO:0007669"/>
    <property type="project" value="UniProtKB-KW"/>
</dbReference>
<keyword evidence="9" id="KW-1185">Reference proteome</keyword>
<keyword evidence="2" id="KW-0762">Sugar transport</keyword>
<dbReference type="PANTHER" id="PTHR34382">
    <property type="entry name" value="PTS SYSTEM N,N'-DIACETYLCHITOBIOSE-SPECIFIC EIIA COMPONENT"/>
    <property type="match status" value="1"/>
</dbReference>
<dbReference type="Gene3D" id="1.20.58.80">
    <property type="entry name" value="Phosphotransferase system, lactose/cellobiose-type IIA subunit"/>
    <property type="match status" value="1"/>
</dbReference>
<dbReference type="AlphaFoldDB" id="A0A4R9BZT9"/>
<dbReference type="InterPro" id="IPR036542">
    <property type="entry name" value="PTS_IIA_lac/cel_sf"/>
</dbReference>
<dbReference type="SUPFAM" id="SSF46973">
    <property type="entry name" value="Enzyme IIa from lactose specific PTS, IIa-lac"/>
    <property type="match status" value="1"/>
</dbReference>
<dbReference type="Proteomes" id="UP000297454">
    <property type="component" value="Unassembled WGS sequence"/>
</dbReference>
<keyword evidence="1" id="KW-0813">Transport</keyword>
<evidence type="ECO:0000313" key="9">
    <source>
        <dbReference type="Proteomes" id="UP000297454"/>
    </source>
</evidence>
<dbReference type="OrthoDB" id="389577at2"/>
<keyword evidence="4" id="KW-0598">Phosphotransferase system</keyword>
<dbReference type="Pfam" id="PF02255">
    <property type="entry name" value="PTS_IIA"/>
    <property type="match status" value="1"/>
</dbReference>
<dbReference type="GeneID" id="97030958"/>
<proteinExistence type="predicted"/>
<sequence length="101" mass="11480">MKYEDEITQLIANSGMAKSYAMEAIFEAKKGNFEKAYEVLDLAKESFLNAHNIQTKLIKKEIEGSTVELNLLMVHAQDHLMMSMAIRDLAVEIVELYKAIN</sequence>
<feature type="active site" description="Tele-phosphohistidine intermediate" evidence="5">
    <location>
        <position position="75"/>
    </location>
</feature>
<keyword evidence="6" id="KW-0460">Magnesium</keyword>
<keyword evidence="3" id="KW-0808">Transferase</keyword>
<dbReference type="RefSeq" id="WP_134710721.1">
    <property type="nucleotide sequence ID" value="NZ_CP119081.1"/>
</dbReference>
<dbReference type="GO" id="GO:0046872">
    <property type="term" value="F:metal ion binding"/>
    <property type="evidence" value="ECO:0007669"/>
    <property type="project" value="UniProtKB-KW"/>
</dbReference>
<feature type="binding site" evidence="6">
    <location>
        <position position="78"/>
    </location>
    <ligand>
        <name>Mg(2+)</name>
        <dbReference type="ChEBI" id="CHEBI:18420"/>
        <note>ligand shared between all trimeric partners</note>
    </ligand>
</feature>
<comment type="cofactor">
    <cofactor evidence="6">
        <name>Mg(2+)</name>
        <dbReference type="ChEBI" id="CHEBI:18420"/>
    </cofactor>
    <text evidence="6">Binds 1 Mg(2+) ion per trimer.</text>
</comment>
<dbReference type="EMBL" id="SCFR01000032">
    <property type="protein sequence ID" value="TFF64636.1"/>
    <property type="molecule type" value="Genomic_DNA"/>
</dbReference>
<evidence type="ECO:0000256" key="4">
    <source>
        <dbReference type="ARBA" id="ARBA00022683"/>
    </source>
</evidence>
<keyword evidence="6" id="KW-0479">Metal-binding</keyword>
<dbReference type="InterPro" id="IPR003188">
    <property type="entry name" value="PTS_IIA_lac/cel"/>
</dbReference>
<gene>
    <name evidence="8" type="ORF">EQF91_07455</name>
</gene>
<protein>
    <submittedName>
        <fullName evidence="8">PTS lactose/cellobiose transporter subunit IIA</fullName>
    </submittedName>
</protein>
<name>A0A4R9BZT9_9FIRM</name>
<reference evidence="8 9" key="1">
    <citation type="submission" date="2019-01" db="EMBL/GenBank/DDBJ databases">
        <title>Draft Genome Sequences of Helcococcus ovis Strains Isolated from the Uterus and Vagina of Dairy Cows with Metritis.</title>
        <authorList>
            <person name="Cunha F."/>
            <person name="Jeon S.J."/>
            <person name="Kutzer P."/>
            <person name="Galvao K.N."/>
        </authorList>
    </citation>
    <scope>NUCLEOTIDE SEQUENCE [LARGE SCALE GENOMIC DNA]</scope>
    <source>
        <strain evidence="8 9">KG-37</strain>
    </source>
</reference>
<dbReference type="CDD" id="cd00215">
    <property type="entry name" value="PTS_IIA_lac"/>
    <property type="match status" value="1"/>
</dbReference>
<dbReference type="PANTHER" id="PTHR34382:SF7">
    <property type="entry name" value="PTS SYSTEM N,N'-DIACETYLCHITOBIOSE-SPECIFIC EIIA COMPONENT"/>
    <property type="match status" value="1"/>
</dbReference>
<evidence type="ECO:0000313" key="8">
    <source>
        <dbReference type="EMBL" id="TFF64636.1"/>
    </source>
</evidence>